<comment type="caution">
    <text evidence="1">The sequence shown here is derived from an EMBL/GenBank/DDBJ whole genome shotgun (WGS) entry which is preliminary data.</text>
</comment>
<reference evidence="2" key="1">
    <citation type="journal article" date="2022" name="Mol. Ecol. Resour.">
        <title>The genomes of chicory, endive, great burdock and yacon provide insights into Asteraceae palaeo-polyploidization history and plant inulin production.</title>
        <authorList>
            <person name="Fan W."/>
            <person name="Wang S."/>
            <person name="Wang H."/>
            <person name="Wang A."/>
            <person name="Jiang F."/>
            <person name="Liu H."/>
            <person name="Zhao H."/>
            <person name="Xu D."/>
            <person name="Zhang Y."/>
        </authorList>
    </citation>
    <scope>NUCLEOTIDE SEQUENCE [LARGE SCALE GENOMIC DNA]</scope>
    <source>
        <strain evidence="2">cv. Yunnan</strain>
    </source>
</reference>
<proteinExistence type="predicted"/>
<reference evidence="1 2" key="2">
    <citation type="journal article" date="2022" name="Mol. Ecol. Resour.">
        <title>The genomes of chicory, endive, great burdock and yacon provide insights into Asteraceae paleo-polyploidization history and plant inulin production.</title>
        <authorList>
            <person name="Fan W."/>
            <person name="Wang S."/>
            <person name="Wang H."/>
            <person name="Wang A."/>
            <person name="Jiang F."/>
            <person name="Liu H."/>
            <person name="Zhao H."/>
            <person name="Xu D."/>
            <person name="Zhang Y."/>
        </authorList>
    </citation>
    <scope>NUCLEOTIDE SEQUENCE [LARGE SCALE GENOMIC DNA]</scope>
    <source>
        <strain evidence="2">cv. Yunnan</strain>
        <tissue evidence="1">Leaves</tissue>
    </source>
</reference>
<dbReference type="Proteomes" id="UP001056120">
    <property type="component" value="Linkage Group LG11"/>
</dbReference>
<accession>A0ACB9HRG4</accession>
<protein>
    <submittedName>
        <fullName evidence="1">Uncharacterized protein</fullName>
    </submittedName>
</protein>
<sequence>MVPPGRKELLPSPCSARDSRECIGDTGCFMQQGVDSLGAGSLPGPILAVVGWRWVAPGHREAVVLGVEMFSCWICCPICWDRAFPEAPPASSSSSSSSS</sequence>
<dbReference type="EMBL" id="CM042028">
    <property type="protein sequence ID" value="KAI3797831.1"/>
    <property type="molecule type" value="Genomic_DNA"/>
</dbReference>
<organism evidence="1 2">
    <name type="scientific">Smallanthus sonchifolius</name>
    <dbReference type="NCBI Taxonomy" id="185202"/>
    <lineage>
        <taxon>Eukaryota</taxon>
        <taxon>Viridiplantae</taxon>
        <taxon>Streptophyta</taxon>
        <taxon>Embryophyta</taxon>
        <taxon>Tracheophyta</taxon>
        <taxon>Spermatophyta</taxon>
        <taxon>Magnoliopsida</taxon>
        <taxon>eudicotyledons</taxon>
        <taxon>Gunneridae</taxon>
        <taxon>Pentapetalae</taxon>
        <taxon>asterids</taxon>
        <taxon>campanulids</taxon>
        <taxon>Asterales</taxon>
        <taxon>Asteraceae</taxon>
        <taxon>Asteroideae</taxon>
        <taxon>Heliantheae alliance</taxon>
        <taxon>Millerieae</taxon>
        <taxon>Smallanthus</taxon>
    </lineage>
</organism>
<evidence type="ECO:0000313" key="1">
    <source>
        <dbReference type="EMBL" id="KAI3797831.1"/>
    </source>
</evidence>
<name>A0ACB9HRG4_9ASTR</name>
<gene>
    <name evidence="1" type="ORF">L1987_33095</name>
</gene>
<evidence type="ECO:0000313" key="2">
    <source>
        <dbReference type="Proteomes" id="UP001056120"/>
    </source>
</evidence>
<keyword evidence="2" id="KW-1185">Reference proteome</keyword>